<keyword evidence="2" id="KW-1185">Reference proteome</keyword>
<proteinExistence type="predicted"/>
<comment type="caution">
    <text evidence="1">The sequence shown here is derived from an EMBL/GenBank/DDBJ whole genome shotgun (WGS) entry which is preliminary data.</text>
</comment>
<dbReference type="EMBL" id="LSSN01000610">
    <property type="protein sequence ID" value="OMJ23073.1"/>
    <property type="molecule type" value="Genomic_DNA"/>
</dbReference>
<evidence type="ECO:0000313" key="1">
    <source>
        <dbReference type="EMBL" id="OMJ23073.1"/>
    </source>
</evidence>
<protein>
    <submittedName>
        <fullName evidence="1">Uncharacterized protein</fullName>
    </submittedName>
</protein>
<accession>A0A1R1Y877</accession>
<dbReference type="Proteomes" id="UP000187283">
    <property type="component" value="Unassembled WGS sequence"/>
</dbReference>
<sequence length="67" mass="7780">MSSKRVKTERRVTAVQDLGFEIDTATSLLEKNTPEIRYFLDQNTSEQMKKSKENDNLNKILRMTLSS</sequence>
<organism evidence="1 2">
    <name type="scientific">Smittium culicis</name>
    <dbReference type="NCBI Taxonomy" id="133412"/>
    <lineage>
        <taxon>Eukaryota</taxon>
        <taxon>Fungi</taxon>
        <taxon>Fungi incertae sedis</taxon>
        <taxon>Zoopagomycota</taxon>
        <taxon>Kickxellomycotina</taxon>
        <taxon>Harpellomycetes</taxon>
        <taxon>Harpellales</taxon>
        <taxon>Legeriomycetaceae</taxon>
        <taxon>Smittium</taxon>
    </lineage>
</organism>
<dbReference type="OrthoDB" id="5683883at2759"/>
<gene>
    <name evidence="1" type="ORF">AYI70_g2478</name>
</gene>
<dbReference type="AlphaFoldDB" id="A0A1R1Y877"/>
<evidence type="ECO:0000313" key="2">
    <source>
        <dbReference type="Proteomes" id="UP000187283"/>
    </source>
</evidence>
<name>A0A1R1Y877_9FUNG</name>
<reference evidence="1 2" key="1">
    <citation type="submission" date="2017-01" db="EMBL/GenBank/DDBJ databases">
        <authorList>
            <person name="Mah S.A."/>
            <person name="Swanson W.J."/>
            <person name="Moy G.W."/>
            <person name="Vacquier V.D."/>
        </authorList>
    </citation>
    <scope>NUCLEOTIDE SEQUENCE [LARGE SCALE GENOMIC DNA]</scope>
    <source>
        <strain evidence="1 2">GSMNP</strain>
    </source>
</reference>